<sequence length="480" mass="54115">MMHMVSLSCLLLALLAGAGCSADKRPDRLNFLIIVADDLNWNSVGAFGSPINDITPNIDQLAAEGMRFNRAHVTVAVCQPSRGALATGRYPYRSGITGFFHTEKPIPTLVPLLKDIGYFCGILSKVEHSSPTKDTPWDFLVDMQSLGMGRDKDRYREEMEAFIAQSRASSQPFYLMLNSNDPHRPFSGSDQEKEMWPETRIVPPSNAYSPADVPVPEFLPDLPEIRQELAEYYSSVKRLDDLVGVVLDVLDNAGLADHTMVMFLSDNGMAFPFAKTNCYLNSTKTPWIVRWPGYVQPASLDNEHFISGIDFFPTILEAAGVPVPAGTDGTSFVSVLNGKKQSGRTAVFTQFYETSAREEFPMRCIQTENYGYIYNFWANGEQVFRNESQTGRTWRAMQRAAALHPDVLRRTTFFSHRTPEEFYDLERDPDALHNLIDHPDYQDEVATMRAALFRWMEQHGDPAYSAWPQNMKSTLARDSI</sequence>
<evidence type="ECO:0000256" key="1">
    <source>
        <dbReference type="ARBA" id="ARBA00008779"/>
    </source>
</evidence>
<name>A0A917HI66_9SPHI</name>
<dbReference type="RefSeq" id="WP_188504805.1">
    <property type="nucleotide sequence ID" value="NZ_BMER01000001.1"/>
</dbReference>
<proteinExistence type="inferred from homology"/>
<dbReference type="Gene3D" id="3.40.720.10">
    <property type="entry name" value="Alkaline Phosphatase, subunit A"/>
    <property type="match status" value="1"/>
</dbReference>
<comment type="similarity">
    <text evidence="1">Belongs to the sulfatase family.</text>
</comment>
<dbReference type="GO" id="GO:0004065">
    <property type="term" value="F:arylsulfatase activity"/>
    <property type="evidence" value="ECO:0007669"/>
    <property type="project" value="TreeGrafter"/>
</dbReference>
<dbReference type="Proteomes" id="UP000660862">
    <property type="component" value="Unassembled WGS sequence"/>
</dbReference>
<dbReference type="SUPFAM" id="SSF53649">
    <property type="entry name" value="Alkaline phosphatase-like"/>
    <property type="match status" value="1"/>
</dbReference>
<feature type="signal peptide" evidence="3">
    <location>
        <begin position="1"/>
        <end position="18"/>
    </location>
</feature>
<evidence type="ECO:0000256" key="2">
    <source>
        <dbReference type="ARBA" id="ARBA00022801"/>
    </source>
</evidence>
<dbReference type="EMBL" id="BMER01000001">
    <property type="protein sequence ID" value="GGG79721.1"/>
    <property type="molecule type" value="Genomic_DNA"/>
</dbReference>
<keyword evidence="2" id="KW-0378">Hydrolase</keyword>
<evidence type="ECO:0000313" key="5">
    <source>
        <dbReference type="EMBL" id="GGG79721.1"/>
    </source>
</evidence>
<keyword evidence="3" id="KW-0732">Signal</keyword>
<reference evidence="5" key="1">
    <citation type="journal article" date="2014" name="Int. J. Syst. Evol. Microbiol.">
        <title>Complete genome sequence of Corynebacterium casei LMG S-19264T (=DSM 44701T), isolated from a smear-ripened cheese.</title>
        <authorList>
            <consortium name="US DOE Joint Genome Institute (JGI-PGF)"/>
            <person name="Walter F."/>
            <person name="Albersmeier A."/>
            <person name="Kalinowski J."/>
            <person name="Ruckert C."/>
        </authorList>
    </citation>
    <scope>NUCLEOTIDE SEQUENCE</scope>
    <source>
        <strain evidence="5">CGMCC 1.12195</strain>
    </source>
</reference>
<accession>A0A917HI66</accession>
<keyword evidence="6" id="KW-1185">Reference proteome</keyword>
<dbReference type="PANTHER" id="PTHR42693:SF53">
    <property type="entry name" value="ENDO-4-O-SULFATASE"/>
    <property type="match status" value="1"/>
</dbReference>
<dbReference type="CDD" id="cd16027">
    <property type="entry name" value="SGSH"/>
    <property type="match status" value="1"/>
</dbReference>
<dbReference type="InterPro" id="IPR017850">
    <property type="entry name" value="Alkaline_phosphatase_core_sf"/>
</dbReference>
<comment type="caution">
    <text evidence="5">The sequence shown here is derived from an EMBL/GenBank/DDBJ whole genome shotgun (WGS) entry which is preliminary data.</text>
</comment>
<dbReference type="Pfam" id="PF00884">
    <property type="entry name" value="Sulfatase"/>
    <property type="match status" value="1"/>
</dbReference>
<dbReference type="AlphaFoldDB" id="A0A917HI66"/>
<dbReference type="InterPro" id="IPR000917">
    <property type="entry name" value="Sulfatase_N"/>
</dbReference>
<dbReference type="InterPro" id="IPR050738">
    <property type="entry name" value="Sulfatase"/>
</dbReference>
<evidence type="ECO:0000259" key="4">
    <source>
        <dbReference type="Pfam" id="PF00884"/>
    </source>
</evidence>
<dbReference type="PANTHER" id="PTHR42693">
    <property type="entry name" value="ARYLSULFATASE FAMILY MEMBER"/>
    <property type="match status" value="1"/>
</dbReference>
<organism evidence="5 6">
    <name type="scientific">Parapedobacter pyrenivorans</name>
    <dbReference type="NCBI Taxonomy" id="1305674"/>
    <lineage>
        <taxon>Bacteria</taxon>
        <taxon>Pseudomonadati</taxon>
        <taxon>Bacteroidota</taxon>
        <taxon>Sphingobacteriia</taxon>
        <taxon>Sphingobacteriales</taxon>
        <taxon>Sphingobacteriaceae</taxon>
        <taxon>Parapedobacter</taxon>
    </lineage>
</organism>
<protein>
    <submittedName>
        <fullName evidence="5">Heparan N-sulfatase</fullName>
    </submittedName>
</protein>
<reference evidence="5" key="2">
    <citation type="submission" date="2020-09" db="EMBL/GenBank/DDBJ databases">
        <authorList>
            <person name="Sun Q."/>
            <person name="Zhou Y."/>
        </authorList>
    </citation>
    <scope>NUCLEOTIDE SEQUENCE</scope>
    <source>
        <strain evidence="5">CGMCC 1.12195</strain>
    </source>
</reference>
<evidence type="ECO:0000313" key="6">
    <source>
        <dbReference type="Proteomes" id="UP000660862"/>
    </source>
</evidence>
<feature type="domain" description="Sulfatase N-terminal" evidence="4">
    <location>
        <begin position="30"/>
        <end position="321"/>
    </location>
</feature>
<feature type="chain" id="PRO_5038032618" evidence="3">
    <location>
        <begin position="19"/>
        <end position="480"/>
    </location>
</feature>
<evidence type="ECO:0000256" key="3">
    <source>
        <dbReference type="SAM" id="SignalP"/>
    </source>
</evidence>
<gene>
    <name evidence="5" type="ORF">GCM10007415_09990</name>
</gene>